<dbReference type="AlphaFoldDB" id="A0A0R3QWF8"/>
<accession>A0A0R3QWF8</accession>
<proteinExistence type="predicted"/>
<name>A0A0R3QWF8_9BILA</name>
<sequence length="43" mass="5376">LMYLEKVKFLLTFRWDRKFLMILFQILISLRNSSIEQVELKDR</sequence>
<protein>
    <submittedName>
        <fullName evidence="1">Ovule protein</fullName>
    </submittedName>
</protein>
<reference evidence="1" key="1">
    <citation type="submission" date="2017-02" db="UniProtKB">
        <authorList>
            <consortium name="WormBaseParasite"/>
        </authorList>
    </citation>
    <scope>IDENTIFICATION</scope>
</reference>
<organism evidence="1">
    <name type="scientific">Brugia timori</name>
    <dbReference type="NCBI Taxonomy" id="42155"/>
    <lineage>
        <taxon>Eukaryota</taxon>
        <taxon>Metazoa</taxon>
        <taxon>Ecdysozoa</taxon>
        <taxon>Nematoda</taxon>
        <taxon>Chromadorea</taxon>
        <taxon>Rhabditida</taxon>
        <taxon>Spirurina</taxon>
        <taxon>Spiruromorpha</taxon>
        <taxon>Filarioidea</taxon>
        <taxon>Onchocercidae</taxon>
        <taxon>Brugia</taxon>
    </lineage>
</organism>
<evidence type="ECO:0000313" key="1">
    <source>
        <dbReference type="WBParaSite" id="BTMF_0001206601-mRNA-1"/>
    </source>
</evidence>
<dbReference type="WBParaSite" id="BTMF_0001206601-mRNA-1">
    <property type="protein sequence ID" value="BTMF_0001206601-mRNA-1"/>
    <property type="gene ID" value="BTMF_0001206601"/>
</dbReference>